<dbReference type="Gene3D" id="3.30.70.1230">
    <property type="entry name" value="Nucleotide cyclase"/>
    <property type="match status" value="1"/>
</dbReference>
<sequence>MRGAASLHLLFGALLALVVVELAGPRLLHDPDQRLIDASVQRHAASRTPDPDIVVVDIDEASLARLQDEAGNWPWPRAVYAELVLGLLAQQPRAILFDILFAEADRFRPESDAAFVAVLEGQDRVYLPMLRLDPADDARGLALAEFGPLLGADRSAGADPAARAMLLPPAAVPAGLWRTGVINFVEDVDGVGRRYPLYVDIDGWRLPSLPARVARDLGYEVPDGDTLLLDWRGSAARSYSRVSFADLYIDFQRRQRQRPPDEFRDRIVIVGTAASGLRDLRVTPLGSLYPGVDILATALDNLKNGDAMRPAPAWWPAAAAALLLGSLWLAFLWHRHAGVIGVGLALATLVLLLGAHAAVGAGWRVPVMLPVLAAWAGYVGGALLAYLREKRAREQAVRLFARFLNPEVVDRLVARGETVESLSGRAHEISVLFSDIRGFTTLSEQRTPQQVVDLLNRYFSLQVAVVFRHGGTLDKFIGDCIMAFWGAPIADARHAQRAVACALEMQRTLAAFKAEYATELGELADGFDIGIGIHSGPAVVGFIGAEQKLEYTAIGDTVNLASRIEGMTKGLGRILVSADTVAGCANGARFRSRGSYTVKGRQQAVELFEPEQDA</sequence>
<dbReference type="EMBL" id="QICN01000003">
    <property type="protein sequence ID" value="PXV69808.1"/>
    <property type="molecule type" value="Genomic_DNA"/>
</dbReference>
<dbReference type="Pfam" id="PF00211">
    <property type="entry name" value="Guanylate_cyc"/>
    <property type="match status" value="1"/>
</dbReference>
<proteinExistence type="predicted"/>
<dbReference type="PANTHER" id="PTHR43081">
    <property type="entry name" value="ADENYLATE CYCLASE, TERMINAL-DIFFERENTIATION SPECIFIC-RELATED"/>
    <property type="match status" value="1"/>
</dbReference>
<dbReference type="RefSeq" id="WP_211307264.1">
    <property type="nucleotide sequence ID" value="NZ_CAKZQT010000029.1"/>
</dbReference>
<dbReference type="SUPFAM" id="SSF55073">
    <property type="entry name" value="Nucleotide cyclase"/>
    <property type="match status" value="1"/>
</dbReference>
<dbReference type="Pfam" id="PF05226">
    <property type="entry name" value="CHASE2"/>
    <property type="match status" value="1"/>
</dbReference>
<keyword evidence="4" id="KW-1185">Reference proteome</keyword>
<dbReference type="PROSITE" id="PS50125">
    <property type="entry name" value="GUANYLATE_CYCLASE_2"/>
    <property type="match status" value="1"/>
</dbReference>
<comment type="caution">
    <text evidence="3">The sequence shown here is derived from an EMBL/GenBank/DDBJ whole genome shotgun (WGS) entry which is preliminary data.</text>
</comment>
<evidence type="ECO:0000256" key="1">
    <source>
        <dbReference type="SAM" id="Phobius"/>
    </source>
</evidence>
<dbReference type="GO" id="GO:0004016">
    <property type="term" value="F:adenylate cyclase activity"/>
    <property type="evidence" value="ECO:0007669"/>
    <property type="project" value="UniProtKB-ARBA"/>
</dbReference>
<gene>
    <name evidence="3" type="ORF">C8D93_103384</name>
</gene>
<dbReference type="SMART" id="SM00044">
    <property type="entry name" value="CYCc"/>
    <property type="match status" value="1"/>
</dbReference>
<evidence type="ECO:0000313" key="4">
    <source>
        <dbReference type="Proteomes" id="UP000248330"/>
    </source>
</evidence>
<feature type="domain" description="Guanylate cyclase" evidence="2">
    <location>
        <begin position="430"/>
        <end position="565"/>
    </location>
</feature>
<dbReference type="InterPro" id="IPR029787">
    <property type="entry name" value="Nucleotide_cyclase"/>
</dbReference>
<feature type="transmembrane region" description="Helical" evidence="1">
    <location>
        <begin position="367"/>
        <end position="387"/>
    </location>
</feature>
<dbReference type="InterPro" id="IPR007890">
    <property type="entry name" value="CHASE2"/>
</dbReference>
<accession>A0A318EGW8</accession>
<protein>
    <submittedName>
        <fullName evidence="3">Adenylate cyclase</fullName>
    </submittedName>
</protein>
<dbReference type="CDD" id="cd07302">
    <property type="entry name" value="CHD"/>
    <property type="match status" value="1"/>
</dbReference>
<keyword evidence="1" id="KW-0812">Transmembrane</keyword>
<dbReference type="Proteomes" id="UP000248330">
    <property type="component" value="Unassembled WGS sequence"/>
</dbReference>
<keyword evidence="1" id="KW-0472">Membrane</keyword>
<feature type="transmembrane region" description="Helical" evidence="1">
    <location>
        <begin position="339"/>
        <end position="361"/>
    </location>
</feature>
<organism evidence="3 4">
    <name type="scientific">Sinimarinibacterium flocculans</name>
    <dbReference type="NCBI Taxonomy" id="985250"/>
    <lineage>
        <taxon>Bacteria</taxon>
        <taxon>Pseudomonadati</taxon>
        <taxon>Pseudomonadota</taxon>
        <taxon>Gammaproteobacteria</taxon>
        <taxon>Nevskiales</taxon>
        <taxon>Nevskiaceae</taxon>
        <taxon>Sinimarinibacterium</taxon>
    </lineage>
</organism>
<evidence type="ECO:0000313" key="3">
    <source>
        <dbReference type="EMBL" id="PXV69808.1"/>
    </source>
</evidence>
<dbReference type="GO" id="GO:0009190">
    <property type="term" value="P:cyclic nucleotide biosynthetic process"/>
    <property type="evidence" value="ECO:0007669"/>
    <property type="project" value="InterPro"/>
</dbReference>
<keyword evidence="1" id="KW-1133">Transmembrane helix</keyword>
<reference evidence="3 4" key="1">
    <citation type="submission" date="2018-04" db="EMBL/GenBank/DDBJ databases">
        <title>Genomic Encyclopedia of Type Strains, Phase IV (KMG-IV): sequencing the most valuable type-strain genomes for metagenomic binning, comparative biology and taxonomic classification.</title>
        <authorList>
            <person name="Goeker M."/>
        </authorList>
    </citation>
    <scope>NUCLEOTIDE SEQUENCE [LARGE SCALE GENOMIC DNA]</scope>
    <source>
        <strain evidence="3 4">DSM 104150</strain>
    </source>
</reference>
<dbReference type="AlphaFoldDB" id="A0A318EGW8"/>
<feature type="transmembrane region" description="Helical" evidence="1">
    <location>
        <begin position="313"/>
        <end position="332"/>
    </location>
</feature>
<evidence type="ECO:0000259" key="2">
    <source>
        <dbReference type="PROSITE" id="PS50125"/>
    </source>
</evidence>
<dbReference type="InterPro" id="IPR001054">
    <property type="entry name" value="A/G_cyclase"/>
</dbReference>
<dbReference type="PANTHER" id="PTHR43081:SF1">
    <property type="entry name" value="ADENYLATE CYCLASE, TERMINAL-DIFFERENTIATION SPECIFIC"/>
    <property type="match status" value="1"/>
</dbReference>
<name>A0A318EGW8_9GAMM</name>
<dbReference type="InterPro" id="IPR050697">
    <property type="entry name" value="Adenylyl/Guanylyl_Cyclase_3/4"/>
</dbReference>
<dbReference type="SMART" id="SM01080">
    <property type="entry name" value="CHASE2"/>
    <property type="match status" value="1"/>
</dbReference>
<dbReference type="GO" id="GO:0035556">
    <property type="term" value="P:intracellular signal transduction"/>
    <property type="evidence" value="ECO:0007669"/>
    <property type="project" value="InterPro"/>
</dbReference>